<keyword evidence="2" id="KW-1185">Reference proteome</keyword>
<evidence type="ECO:0000313" key="1">
    <source>
        <dbReference type="EMBL" id="EEP82729.1"/>
    </source>
</evidence>
<organism evidence="1 2">
    <name type="scientific">Uncinocarpus reesii (strain UAMH 1704)</name>
    <dbReference type="NCBI Taxonomy" id="336963"/>
    <lineage>
        <taxon>Eukaryota</taxon>
        <taxon>Fungi</taxon>
        <taxon>Dikarya</taxon>
        <taxon>Ascomycota</taxon>
        <taxon>Pezizomycotina</taxon>
        <taxon>Eurotiomycetes</taxon>
        <taxon>Eurotiomycetidae</taxon>
        <taxon>Onygenales</taxon>
        <taxon>Onygenaceae</taxon>
        <taxon>Uncinocarpus</taxon>
    </lineage>
</organism>
<reference evidence="2" key="1">
    <citation type="journal article" date="2009" name="Genome Res.">
        <title>Comparative genomic analyses of the human fungal pathogens Coccidioides and their relatives.</title>
        <authorList>
            <person name="Sharpton T.J."/>
            <person name="Stajich J.E."/>
            <person name="Rounsley S.D."/>
            <person name="Gardner M.J."/>
            <person name="Wortman J.R."/>
            <person name="Jordar V.S."/>
            <person name="Maiti R."/>
            <person name="Kodira C.D."/>
            <person name="Neafsey D.E."/>
            <person name="Zeng Q."/>
            <person name="Hung C.-Y."/>
            <person name="McMahan C."/>
            <person name="Muszewska A."/>
            <person name="Grynberg M."/>
            <person name="Mandel M.A."/>
            <person name="Kellner E.M."/>
            <person name="Barker B.M."/>
            <person name="Galgiani J.N."/>
            <person name="Orbach M.J."/>
            <person name="Kirkland T.N."/>
            <person name="Cole G.T."/>
            <person name="Henn M.R."/>
            <person name="Birren B.W."/>
            <person name="Taylor J.W."/>
        </authorList>
    </citation>
    <scope>NUCLEOTIDE SEQUENCE [LARGE SCALE GENOMIC DNA]</scope>
    <source>
        <strain evidence="2">UAMH 1704</strain>
    </source>
</reference>
<dbReference type="eggNOG" id="ENOG502S3EP">
    <property type="taxonomic scope" value="Eukaryota"/>
</dbReference>
<dbReference type="SUPFAM" id="SSF54593">
    <property type="entry name" value="Glyoxalase/Bleomycin resistance protein/Dihydroxybiphenyl dioxygenase"/>
    <property type="match status" value="1"/>
</dbReference>
<dbReference type="STRING" id="336963.C4JZJ3"/>
<evidence type="ECO:0008006" key="3">
    <source>
        <dbReference type="Google" id="ProtNLM"/>
    </source>
</evidence>
<dbReference type="AlphaFoldDB" id="C4JZJ3"/>
<dbReference type="VEuPathDB" id="FungiDB:UREG_07594"/>
<dbReference type="Proteomes" id="UP000002058">
    <property type="component" value="Unassembled WGS sequence"/>
</dbReference>
<sequence>MAELVHSAWKVIPQFNSTSIKETVKFYTEELSFTLGGVHPDDNPDIEPTFCSIFVGPKADANIYFFECKKEDFHASAAMIALGTDELDEFYRLLTAKGKVFIKEPIEDKERASNSCWAQSGLLHQSLLRIVTQFQLLCPLMFEKDQTSLLLVAEKGLREIEGMEERSHRRSLG</sequence>
<dbReference type="InParanoid" id="C4JZJ3"/>
<protein>
    <recommendedName>
        <fullName evidence="3">Glyoxalase/fosfomycin resistance/dioxygenase domain-containing protein</fullName>
    </recommendedName>
</protein>
<dbReference type="EMBL" id="CH476619">
    <property type="protein sequence ID" value="EEP82729.1"/>
    <property type="molecule type" value="Genomic_DNA"/>
</dbReference>
<dbReference type="RefSeq" id="XP_002582821.1">
    <property type="nucleotide sequence ID" value="XM_002582775.1"/>
</dbReference>
<dbReference type="KEGG" id="ure:UREG_07594"/>
<gene>
    <name evidence="1" type="ORF">UREG_07594</name>
</gene>
<dbReference type="HOGENOM" id="CLU_1548767_0_0_1"/>
<dbReference type="OrthoDB" id="1077582at2759"/>
<accession>C4JZJ3</accession>
<proteinExistence type="predicted"/>
<name>C4JZJ3_UNCRE</name>
<evidence type="ECO:0000313" key="2">
    <source>
        <dbReference type="Proteomes" id="UP000002058"/>
    </source>
</evidence>
<dbReference type="InterPro" id="IPR029068">
    <property type="entry name" value="Glyas_Bleomycin-R_OHBP_Dase"/>
</dbReference>
<dbReference type="Gene3D" id="3.10.180.10">
    <property type="entry name" value="2,3-Dihydroxybiphenyl 1,2-Dioxygenase, domain 1"/>
    <property type="match status" value="1"/>
</dbReference>
<dbReference type="GeneID" id="8437847"/>